<evidence type="ECO:0000256" key="2">
    <source>
        <dbReference type="ARBA" id="ARBA00023125"/>
    </source>
</evidence>
<keyword evidence="7" id="KW-1185">Reference proteome</keyword>
<dbReference type="InterPro" id="IPR009057">
    <property type="entry name" value="Homeodomain-like_sf"/>
</dbReference>
<keyword evidence="2 4" id="KW-0238">DNA-binding</keyword>
<dbReference type="PANTHER" id="PTHR30055">
    <property type="entry name" value="HTH-TYPE TRANSCRIPTIONAL REGULATOR RUTR"/>
    <property type="match status" value="1"/>
</dbReference>
<sequence length="207" mass="22492">MPETEEQPGRRRSLADVLNACRTAVIAEVAETGLGRLSIEGISRRAGVAKTSIYRHWPSIEELLLDALDHAHPVETVDLDGGGLRVDLLRSLEQLVGWLAGPNASAVAAILAERQRRPELVEALYTRVFDTHGNRFTRTVIEHYAERGDIDARLVTPVVVDIGEALVIKHQIDTGNLPDAHTLAAIVDQAILPALGLARTPEEGSPE</sequence>
<dbReference type="AlphaFoldDB" id="A0A511M8F3"/>
<dbReference type="InterPro" id="IPR050109">
    <property type="entry name" value="HTH-type_TetR-like_transc_reg"/>
</dbReference>
<dbReference type="InterPro" id="IPR011075">
    <property type="entry name" value="TetR_C"/>
</dbReference>
<evidence type="ECO:0000313" key="7">
    <source>
        <dbReference type="Proteomes" id="UP000321424"/>
    </source>
</evidence>
<accession>A0A511M8F3</accession>
<dbReference type="RefSeq" id="WP_147128301.1">
    <property type="nucleotide sequence ID" value="NZ_BJXA01000002.1"/>
</dbReference>
<keyword evidence="1" id="KW-0805">Transcription regulation</keyword>
<dbReference type="Gene3D" id="1.10.10.60">
    <property type="entry name" value="Homeodomain-like"/>
    <property type="match status" value="1"/>
</dbReference>
<dbReference type="Proteomes" id="UP000321424">
    <property type="component" value="Unassembled WGS sequence"/>
</dbReference>
<comment type="caution">
    <text evidence="6">The sequence shown here is derived from an EMBL/GenBank/DDBJ whole genome shotgun (WGS) entry which is preliminary data.</text>
</comment>
<dbReference type="InterPro" id="IPR001647">
    <property type="entry name" value="HTH_TetR"/>
</dbReference>
<feature type="domain" description="HTH tetR-type" evidence="5">
    <location>
        <begin position="15"/>
        <end position="75"/>
    </location>
</feature>
<evidence type="ECO:0000313" key="6">
    <source>
        <dbReference type="EMBL" id="GEM35986.1"/>
    </source>
</evidence>
<dbReference type="Gene3D" id="1.10.357.10">
    <property type="entry name" value="Tetracycline Repressor, domain 2"/>
    <property type="match status" value="1"/>
</dbReference>
<dbReference type="PROSITE" id="PS50977">
    <property type="entry name" value="HTH_TETR_2"/>
    <property type="match status" value="1"/>
</dbReference>
<dbReference type="PANTHER" id="PTHR30055:SF148">
    <property type="entry name" value="TETR-FAMILY TRANSCRIPTIONAL REGULATOR"/>
    <property type="match status" value="1"/>
</dbReference>
<gene>
    <name evidence="6" type="ORF">NN4_05050</name>
</gene>
<evidence type="ECO:0000256" key="3">
    <source>
        <dbReference type="ARBA" id="ARBA00023163"/>
    </source>
</evidence>
<dbReference type="GO" id="GO:0003700">
    <property type="term" value="F:DNA-binding transcription factor activity"/>
    <property type="evidence" value="ECO:0007669"/>
    <property type="project" value="TreeGrafter"/>
</dbReference>
<organism evidence="6 7">
    <name type="scientific">Nocardia ninae NBRC 108245</name>
    <dbReference type="NCBI Taxonomy" id="1210091"/>
    <lineage>
        <taxon>Bacteria</taxon>
        <taxon>Bacillati</taxon>
        <taxon>Actinomycetota</taxon>
        <taxon>Actinomycetes</taxon>
        <taxon>Mycobacteriales</taxon>
        <taxon>Nocardiaceae</taxon>
        <taxon>Nocardia</taxon>
    </lineage>
</organism>
<dbReference type="SUPFAM" id="SSF46689">
    <property type="entry name" value="Homeodomain-like"/>
    <property type="match status" value="1"/>
</dbReference>
<name>A0A511M8F3_9NOCA</name>
<feature type="DNA-binding region" description="H-T-H motif" evidence="4">
    <location>
        <begin position="38"/>
        <end position="57"/>
    </location>
</feature>
<dbReference type="EMBL" id="BJXA01000002">
    <property type="protein sequence ID" value="GEM35986.1"/>
    <property type="molecule type" value="Genomic_DNA"/>
</dbReference>
<dbReference type="SUPFAM" id="SSF48498">
    <property type="entry name" value="Tetracyclin repressor-like, C-terminal domain"/>
    <property type="match status" value="1"/>
</dbReference>
<evidence type="ECO:0000256" key="4">
    <source>
        <dbReference type="PROSITE-ProRule" id="PRU00335"/>
    </source>
</evidence>
<reference evidence="6 7" key="1">
    <citation type="submission" date="2019-07" db="EMBL/GenBank/DDBJ databases">
        <title>Whole genome shotgun sequence of Nocardia ninae NBRC 108245.</title>
        <authorList>
            <person name="Hosoyama A."/>
            <person name="Uohara A."/>
            <person name="Ohji S."/>
            <person name="Ichikawa N."/>
        </authorList>
    </citation>
    <scope>NUCLEOTIDE SEQUENCE [LARGE SCALE GENOMIC DNA]</scope>
    <source>
        <strain evidence="6 7">NBRC 108245</strain>
    </source>
</reference>
<dbReference type="OrthoDB" id="9796019at2"/>
<dbReference type="GO" id="GO:0000976">
    <property type="term" value="F:transcription cis-regulatory region binding"/>
    <property type="evidence" value="ECO:0007669"/>
    <property type="project" value="TreeGrafter"/>
</dbReference>
<proteinExistence type="predicted"/>
<dbReference type="InterPro" id="IPR036271">
    <property type="entry name" value="Tet_transcr_reg_TetR-rel_C_sf"/>
</dbReference>
<dbReference type="Pfam" id="PF00440">
    <property type="entry name" value="TetR_N"/>
    <property type="match status" value="1"/>
</dbReference>
<protein>
    <submittedName>
        <fullName evidence="6">TetR family transcriptional regulator</fullName>
    </submittedName>
</protein>
<keyword evidence="3" id="KW-0804">Transcription</keyword>
<dbReference type="Pfam" id="PF16859">
    <property type="entry name" value="TetR_C_11"/>
    <property type="match status" value="1"/>
</dbReference>
<evidence type="ECO:0000259" key="5">
    <source>
        <dbReference type="PROSITE" id="PS50977"/>
    </source>
</evidence>
<evidence type="ECO:0000256" key="1">
    <source>
        <dbReference type="ARBA" id="ARBA00023015"/>
    </source>
</evidence>